<dbReference type="SUPFAM" id="SSF55729">
    <property type="entry name" value="Acyl-CoA N-acyltransferases (Nat)"/>
    <property type="match status" value="2"/>
</dbReference>
<protein>
    <submittedName>
        <fullName evidence="4">Protein N-acetyltransferase, RimJ/RimL family</fullName>
    </submittedName>
</protein>
<dbReference type="Pfam" id="PF00583">
    <property type="entry name" value="Acetyltransf_1"/>
    <property type="match status" value="2"/>
</dbReference>
<dbReference type="AlphaFoldDB" id="A0A1H5TCK2"/>
<dbReference type="InterPro" id="IPR016181">
    <property type="entry name" value="Acyl_CoA_acyltransferase"/>
</dbReference>
<name>A0A1H5TCK2_9ACTN</name>
<evidence type="ECO:0000313" key="5">
    <source>
        <dbReference type="Proteomes" id="UP000236754"/>
    </source>
</evidence>
<evidence type="ECO:0000259" key="3">
    <source>
        <dbReference type="PROSITE" id="PS51186"/>
    </source>
</evidence>
<dbReference type="GO" id="GO:0016747">
    <property type="term" value="F:acyltransferase activity, transferring groups other than amino-acyl groups"/>
    <property type="evidence" value="ECO:0007669"/>
    <property type="project" value="InterPro"/>
</dbReference>
<keyword evidence="1 4" id="KW-0808">Transferase</keyword>
<dbReference type="CDD" id="cd04301">
    <property type="entry name" value="NAT_SF"/>
    <property type="match status" value="1"/>
</dbReference>
<dbReference type="EMBL" id="FNVU01000001">
    <property type="protein sequence ID" value="SEF59821.1"/>
    <property type="molecule type" value="Genomic_DNA"/>
</dbReference>
<gene>
    <name evidence="4" type="ORF">SAMN05216223_101452</name>
</gene>
<dbReference type="InterPro" id="IPR000182">
    <property type="entry name" value="GNAT_dom"/>
</dbReference>
<proteinExistence type="predicted"/>
<dbReference type="PANTHER" id="PTHR43877">
    <property type="entry name" value="AMINOALKYLPHOSPHONATE N-ACETYLTRANSFERASE-RELATED-RELATED"/>
    <property type="match status" value="1"/>
</dbReference>
<dbReference type="RefSeq" id="WP_103883830.1">
    <property type="nucleotide sequence ID" value="NZ_FNVU01000001.1"/>
</dbReference>
<dbReference type="Gene3D" id="3.40.630.30">
    <property type="match status" value="1"/>
</dbReference>
<evidence type="ECO:0000256" key="2">
    <source>
        <dbReference type="ARBA" id="ARBA00023315"/>
    </source>
</evidence>
<evidence type="ECO:0000256" key="1">
    <source>
        <dbReference type="ARBA" id="ARBA00022679"/>
    </source>
</evidence>
<keyword evidence="2" id="KW-0012">Acyltransferase</keyword>
<sequence>MPTKHRRLTSPTADDVRAWHRVHSAALAHDRPGDPLPTLAAVRTSLTTVGRDSRLALWLVHGSNDEGVATARLRLSDSAGRDHLATVELTVHPAHRRMGTGSRLLGTVVAAAAEEGRRRLSTEVLAGTPGESFLATRDFVPALRLTWQKLSLADIPERIVKLPDVPHPGFRLTAWEGAPPDALAESFAAARVGMADMPTGNLAVGATRWDAERVRMIAELVARRGERLLNQAAICEADGTVAGYTKLTLPAPAETEDGTGAGARANQLDTAVVPAHRGHGLGLWLKSAMLRHLTDAHPEVTEVVTSTADDNRHMLAVNAALGFRPLRRTVAYQLTLP</sequence>
<keyword evidence="5" id="KW-1185">Reference proteome</keyword>
<dbReference type="OrthoDB" id="4119890at2"/>
<dbReference type="Proteomes" id="UP000236754">
    <property type="component" value="Unassembled WGS sequence"/>
</dbReference>
<dbReference type="PANTHER" id="PTHR43877:SF1">
    <property type="entry name" value="ACETYLTRANSFERASE"/>
    <property type="match status" value="1"/>
</dbReference>
<organism evidence="4 5">
    <name type="scientific">Actinacidiphila yanglinensis</name>
    <dbReference type="NCBI Taxonomy" id="310779"/>
    <lineage>
        <taxon>Bacteria</taxon>
        <taxon>Bacillati</taxon>
        <taxon>Actinomycetota</taxon>
        <taxon>Actinomycetes</taxon>
        <taxon>Kitasatosporales</taxon>
        <taxon>Streptomycetaceae</taxon>
        <taxon>Actinacidiphila</taxon>
    </lineage>
</organism>
<dbReference type="InterPro" id="IPR050832">
    <property type="entry name" value="Bact_Acetyltransf"/>
</dbReference>
<accession>A0A1H5TCK2</accession>
<evidence type="ECO:0000313" key="4">
    <source>
        <dbReference type="EMBL" id="SEF59821.1"/>
    </source>
</evidence>
<feature type="domain" description="N-acetyltransferase" evidence="3">
    <location>
        <begin position="192"/>
        <end position="337"/>
    </location>
</feature>
<dbReference type="PROSITE" id="PS51186">
    <property type="entry name" value="GNAT"/>
    <property type="match status" value="2"/>
</dbReference>
<feature type="domain" description="N-acetyltransferase" evidence="3">
    <location>
        <begin position="6"/>
        <end position="190"/>
    </location>
</feature>
<reference evidence="4 5" key="1">
    <citation type="submission" date="2016-10" db="EMBL/GenBank/DDBJ databases">
        <authorList>
            <person name="de Groot N.N."/>
        </authorList>
    </citation>
    <scope>NUCLEOTIDE SEQUENCE [LARGE SCALE GENOMIC DNA]</scope>
    <source>
        <strain evidence="4 5">CGMCC 4.2023</strain>
    </source>
</reference>